<gene>
    <name evidence="1" type="ORF">CV102_22490</name>
</gene>
<accession>A0A8J8TNK0</accession>
<protein>
    <submittedName>
        <fullName evidence="1">Uncharacterized protein</fullName>
    </submittedName>
</protein>
<dbReference type="OrthoDB" id="199847at2157"/>
<dbReference type="EMBL" id="PHNJ01000018">
    <property type="protein sequence ID" value="TYL36398.1"/>
    <property type="molecule type" value="Genomic_DNA"/>
</dbReference>
<proteinExistence type="predicted"/>
<dbReference type="Proteomes" id="UP000766904">
    <property type="component" value="Unassembled WGS sequence"/>
</dbReference>
<organism evidence="1 2">
    <name type="scientific">Natronococcus pandeyae</name>
    <dbReference type="NCBI Taxonomy" id="2055836"/>
    <lineage>
        <taxon>Archaea</taxon>
        <taxon>Methanobacteriati</taxon>
        <taxon>Methanobacteriota</taxon>
        <taxon>Stenosarchaea group</taxon>
        <taxon>Halobacteria</taxon>
        <taxon>Halobacteriales</taxon>
        <taxon>Natrialbaceae</taxon>
        <taxon>Natronococcus</taxon>
    </lineage>
</organism>
<dbReference type="RefSeq" id="WP_148860235.1">
    <property type="nucleotide sequence ID" value="NZ_PHNJ01000018.1"/>
</dbReference>
<comment type="caution">
    <text evidence="1">The sequence shown here is derived from an EMBL/GenBank/DDBJ whole genome shotgun (WGS) entry which is preliminary data.</text>
</comment>
<dbReference type="AlphaFoldDB" id="A0A8J8TNK0"/>
<keyword evidence="2" id="KW-1185">Reference proteome</keyword>
<sequence length="85" mass="9392">MTLLATEYTWRREITYSSLSVFFIASHLALDLIDRSGVYPPYPIVETGIGLTYSMEIVLARGGSTLPCKGSQYSVLDDASGRVRN</sequence>
<evidence type="ECO:0000313" key="1">
    <source>
        <dbReference type="EMBL" id="TYL36398.1"/>
    </source>
</evidence>
<reference evidence="1" key="1">
    <citation type="submission" date="2017-11" db="EMBL/GenBank/DDBJ databases">
        <authorList>
            <person name="Kajale S.C."/>
            <person name="Sharma A."/>
        </authorList>
    </citation>
    <scope>NUCLEOTIDE SEQUENCE</scope>
    <source>
        <strain evidence="1">LS1_42</strain>
    </source>
</reference>
<evidence type="ECO:0000313" key="2">
    <source>
        <dbReference type="Proteomes" id="UP000766904"/>
    </source>
</evidence>
<name>A0A8J8TNK0_9EURY</name>